<sequence length="253" mass="27505">MQVVVMSPLQLTSATLEVRPDEGARSTRDSDKWLVTLALTGYQDPRLANDSAEVTVYFPDQPQLSFSCPDYCSKPDYSSIGAHSSPADQGVMTSFDLHRDSSYRDANYRVGSIDIRVSGTRGLPIFRCTPAECRGVVPRIFGIQMSAWDDQEEYADGSAEVRLQADDLVRYRWDGASLDASSGTLYMSSTLDYTSREPNYAGAQVDGVNTSEARSASDLTFWSGLLVGLAGGALIGAVQLFLTSAPTTKTHRS</sequence>
<protein>
    <submittedName>
        <fullName evidence="2">Uncharacterized protein</fullName>
    </submittedName>
</protein>
<dbReference type="Proteomes" id="UP000290624">
    <property type="component" value="Unassembled WGS sequence"/>
</dbReference>
<dbReference type="AlphaFoldDB" id="A0A4Q2EJ71"/>
<feature type="transmembrane region" description="Helical" evidence="1">
    <location>
        <begin position="219"/>
        <end position="242"/>
    </location>
</feature>
<keyword evidence="1" id="KW-1133">Transmembrane helix</keyword>
<proteinExistence type="predicted"/>
<evidence type="ECO:0000256" key="1">
    <source>
        <dbReference type="SAM" id="Phobius"/>
    </source>
</evidence>
<evidence type="ECO:0000313" key="3">
    <source>
        <dbReference type="Proteomes" id="UP000290624"/>
    </source>
</evidence>
<reference evidence="2 3" key="1">
    <citation type="submission" date="2018-01" db="EMBL/GenBank/DDBJ databases">
        <title>Lactibacter flavus gen. nov., sp. nov., a novel bacterium of the family Propionibacteriaceae isolated from raw milk and dairy products.</title>
        <authorList>
            <person name="Wenning M."/>
            <person name="Breitenwieser F."/>
            <person name="Huptas C."/>
            <person name="von Neubeck M."/>
            <person name="Busse H.-J."/>
            <person name="Scherer S."/>
        </authorList>
    </citation>
    <scope>NUCLEOTIDE SEQUENCE [LARGE SCALE GENOMIC DNA]</scope>
    <source>
        <strain evidence="2 3">VG341</strain>
    </source>
</reference>
<keyword evidence="1" id="KW-0812">Transmembrane</keyword>
<comment type="caution">
    <text evidence="2">The sequence shown here is derived from an EMBL/GenBank/DDBJ whole genome shotgun (WGS) entry which is preliminary data.</text>
</comment>
<keyword evidence="1" id="KW-0472">Membrane</keyword>
<dbReference type="EMBL" id="PPCV01000003">
    <property type="protein sequence ID" value="RXW32746.1"/>
    <property type="molecule type" value="Genomic_DNA"/>
</dbReference>
<keyword evidence="3" id="KW-1185">Reference proteome</keyword>
<evidence type="ECO:0000313" key="2">
    <source>
        <dbReference type="EMBL" id="RXW32746.1"/>
    </source>
</evidence>
<organism evidence="2 3">
    <name type="scientific">Propioniciclava flava</name>
    <dbReference type="NCBI Taxonomy" id="2072026"/>
    <lineage>
        <taxon>Bacteria</taxon>
        <taxon>Bacillati</taxon>
        <taxon>Actinomycetota</taxon>
        <taxon>Actinomycetes</taxon>
        <taxon>Propionibacteriales</taxon>
        <taxon>Propionibacteriaceae</taxon>
        <taxon>Propioniciclava</taxon>
    </lineage>
</organism>
<gene>
    <name evidence="2" type="ORF">C1706_06285</name>
</gene>
<accession>A0A4Q2EJ71</accession>
<name>A0A4Q2EJ71_9ACTN</name>